<dbReference type="GO" id="GO:0015891">
    <property type="term" value="P:siderophore transport"/>
    <property type="evidence" value="ECO:0007669"/>
    <property type="project" value="InterPro"/>
</dbReference>
<dbReference type="GO" id="GO:0038023">
    <property type="term" value="F:signaling receptor activity"/>
    <property type="evidence" value="ECO:0007669"/>
    <property type="project" value="InterPro"/>
</dbReference>
<evidence type="ECO:0000256" key="8">
    <source>
        <dbReference type="ARBA" id="ARBA00023004"/>
    </source>
</evidence>
<dbReference type="PANTHER" id="PTHR32552">
    <property type="entry name" value="FERRICHROME IRON RECEPTOR-RELATED"/>
    <property type="match status" value="1"/>
</dbReference>
<dbReference type="InterPro" id="IPR036942">
    <property type="entry name" value="Beta-barrel_TonB_sf"/>
</dbReference>
<keyword evidence="11 14" id="KW-0472">Membrane</keyword>
<dbReference type="GO" id="GO:0015344">
    <property type="term" value="F:siderophore uptake transmembrane transporter activity"/>
    <property type="evidence" value="ECO:0007669"/>
    <property type="project" value="TreeGrafter"/>
</dbReference>
<evidence type="ECO:0000313" key="18">
    <source>
        <dbReference type="EMBL" id="SFL24285.1"/>
    </source>
</evidence>
<evidence type="ECO:0000256" key="12">
    <source>
        <dbReference type="ARBA" id="ARBA00023170"/>
    </source>
</evidence>
<feature type="domain" description="TonB-dependent receptor-like beta-barrel" evidence="16">
    <location>
        <begin position="246"/>
        <end position="678"/>
    </location>
</feature>
<dbReference type="Gene3D" id="2.40.170.20">
    <property type="entry name" value="TonB-dependent receptor, beta-barrel domain"/>
    <property type="match status" value="1"/>
</dbReference>
<keyword evidence="10 15" id="KW-0798">TonB box</keyword>
<dbReference type="PANTHER" id="PTHR32552:SF68">
    <property type="entry name" value="FERRICHROME OUTER MEMBRANE TRANSPORTER_PHAGE RECEPTOR"/>
    <property type="match status" value="1"/>
</dbReference>
<dbReference type="Proteomes" id="UP000198725">
    <property type="component" value="Unassembled WGS sequence"/>
</dbReference>
<dbReference type="NCBIfam" id="TIGR01783">
    <property type="entry name" value="TonB-siderophor"/>
    <property type="match status" value="1"/>
</dbReference>
<evidence type="ECO:0000256" key="10">
    <source>
        <dbReference type="ARBA" id="ARBA00023077"/>
    </source>
</evidence>
<dbReference type="Pfam" id="PF00593">
    <property type="entry name" value="TonB_dep_Rec_b-barrel"/>
    <property type="match status" value="1"/>
</dbReference>
<feature type="domain" description="TonB-dependent receptor plug" evidence="17">
    <location>
        <begin position="73"/>
        <end position="169"/>
    </location>
</feature>
<dbReference type="EMBL" id="FOSR01000021">
    <property type="protein sequence ID" value="SFL24285.1"/>
    <property type="molecule type" value="Genomic_DNA"/>
</dbReference>
<dbReference type="CDD" id="cd01347">
    <property type="entry name" value="ligand_gated_channel"/>
    <property type="match status" value="1"/>
</dbReference>
<proteinExistence type="inferred from homology"/>
<evidence type="ECO:0000259" key="17">
    <source>
        <dbReference type="Pfam" id="PF07715"/>
    </source>
</evidence>
<evidence type="ECO:0000256" key="14">
    <source>
        <dbReference type="PROSITE-ProRule" id="PRU01360"/>
    </source>
</evidence>
<keyword evidence="8" id="KW-0408">Iron</keyword>
<keyword evidence="12" id="KW-0675">Receptor</keyword>
<evidence type="ECO:0000256" key="11">
    <source>
        <dbReference type="ARBA" id="ARBA00023136"/>
    </source>
</evidence>
<dbReference type="GO" id="GO:0009279">
    <property type="term" value="C:cell outer membrane"/>
    <property type="evidence" value="ECO:0007669"/>
    <property type="project" value="UniProtKB-SubCell"/>
</dbReference>
<keyword evidence="3 14" id="KW-0813">Transport</keyword>
<evidence type="ECO:0000256" key="13">
    <source>
        <dbReference type="ARBA" id="ARBA00023237"/>
    </source>
</evidence>
<evidence type="ECO:0000256" key="2">
    <source>
        <dbReference type="ARBA" id="ARBA00009810"/>
    </source>
</evidence>
<accession>A0A1I4G2G1</accession>
<keyword evidence="6 14" id="KW-0812">Transmembrane</keyword>
<comment type="subcellular location">
    <subcellularLocation>
        <location evidence="1 14">Cell outer membrane</location>
        <topology evidence="1 14">Multi-pass membrane protein</topology>
    </subcellularLocation>
</comment>
<name>A0A1I4G2G1_9GAMM</name>
<evidence type="ECO:0000256" key="6">
    <source>
        <dbReference type="ARBA" id="ARBA00022692"/>
    </source>
</evidence>
<evidence type="ECO:0000256" key="5">
    <source>
        <dbReference type="ARBA" id="ARBA00022496"/>
    </source>
</evidence>
<evidence type="ECO:0000256" key="9">
    <source>
        <dbReference type="ARBA" id="ARBA00023065"/>
    </source>
</evidence>
<dbReference type="InterPro" id="IPR039426">
    <property type="entry name" value="TonB-dep_rcpt-like"/>
</dbReference>
<keyword evidence="4 14" id="KW-1134">Transmembrane beta strand</keyword>
<protein>
    <submittedName>
        <fullName evidence="18">Iron complex outermembrane recepter protein</fullName>
    </submittedName>
</protein>
<evidence type="ECO:0000256" key="7">
    <source>
        <dbReference type="ARBA" id="ARBA00022729"/>
    </source>
</evidence>
<dbReference type="InterPro" id="IPR012910">
    <property type="entry name" value="Plug_dom"/>
</dbReference>
<dbReference type="AlphaFoldDB" id="A0A1I4G2G1"/>
<dbReference type="InterPro" id="IPR010105">
    <property type="entry name" value="TonB_sidphr_rcpt"/>
</dbReference>
<keyword evidence="19" id="KW-1185">Reference proteome</keyword>
<evidence type="ECO:0000256" key="3">
    <source>
        <dbReference type="ARBA" id="ARBA00022448"/>
    </source>
</evidence>
<organism evidence="18 19">
    <name type="scientific">Rhodanobacter glycinis</name>
    <dbReference type="NCBI Taxonomy" id="582702"/>
    <lineage>
        <taxon>Bacteria</taxon>
        <taxon>Pseudomonadati</taxon>
        <taxon>Pseudomonadota</taxon>
        <taxon>Gammaproteobacteria</taxon>
        <taxon>Lysobacterales</taxon>
        <taxon>Rhodanobacteraceae</taxon>
        <taxon>Rhodanobacter</taxon>
    </lineage>
</organism>
<reference evidence="19" key="1">
    <citation type="submission" date="2016-10" db="EMBL/GenBank/DDBJ databases">
        <authorList>
            <person name="Varghese N."/>
            <person name="Submissions S."/>
        </authorList>
    </citation>
    <scope>NUCLEOTIDE SEQUENCE [LARGE SCALE GENOMIC DNA]</scope>
    <source>
        <strain evidence="19">MO64</strain>
    </source>
</reference>
<keyword evidence="9" id="KW-0406">Ion transport</keyword>
<keyword evidence="7" id="KW-0732">Signal</keyword>
<evidence type="ECO:0000313" key="19">
    <source>
        <dbReference type="Proteomes" id="UP000198725"/>
    </source>
</evidence>
<gene>
    <name evidence="18" type="ORF">SAMN05192579_12125</name>
</gene>
<comment type="similarity">
    <text evidence="2 14 15">Belongs to the TonB-dependent receptor family.</text>
</comment>
<keyword evidence="5" id="KW-0410">Iron transport</keyword>
<sequence>MPEQDMRHSVGKHVAGIASPVVATNDATRASVPARHEHDKKRVWTLGSVVVTATPEGYAATGSRSATRTDTALIDVPQSVQVLTRTLLDEQDRQTLADALVNVSGVTPVRPEETLFTQPIVRGFPAEIYLDGLPAFGTTASIDPTSLVGIERVEVLKGPTSTVYGGGAGAPLGGLINVVSKRPEAEAGGFVALRTGSFSTWNPYADLNVPLGAGVAARITADYQGNTSWIDKLKGNRWSVQPSLSFQLDPDTELLLRGQYDRRSQVEYSGLPAAQALAGQLDRDAFPGTTTGQPRSTTENRLTTAEFRHDFSDDVRLMVTGRHFDGRVRDYGSFVYPEFLPPDPATPTVYPIFTLYLPNTVKEDTLDANLLVRVDALGGKHELLGGIDVDRTRVDSAVRFDGVPVGELDLARPNYTLAFGAIPSASTTQTNRYRTVAAYVQDQATYGRLHLLGSLRLTQFNLRQLEQGIDTRYSRVTPRVGATFDLVPGVALYAAYATGFRGAVNFIGLEPPKPETSSNVEGGLKFALTRSGLSGTVAAFEQTRRNVATADPNHPLFSIQSGEQRARGVEGDLTWEPVPAFSLLANYAHTEAEVTKDTIIPVGDRLPRVPRNSGRVAARYRVLGGFAKGLSFGAGVTAFSARDITLPNSVPVPGYAVVDAQAAYDFGRFTVELSAVNLFGRNAFDTYQYLSFPVVIPTQPRSVYVTLKTRL</sequence>
<dbReference type="InterPro" id="IPR000531">
    <property type="entry name" value="Beta-barrel_TonB"/>
</dbReference>
<dbReference type="PROSITE" id="PS52016">
    <property type="entry name" value="TONB_DEPENDENT_REC_3"/>
    <property type="match status" value="1"/>
</dbReference>
<evidence type="ECO:0000256" key="15">
    <source>
        <dbReference type="RuleBase" id="RU003357"/>
    </source>
</evidence>
<keyword evidence="13 14" id="KW-0998">Cell outer membrane</keyword>
<dbReference type="InterPro" id="IPR037066">
    <property type="entry name" value="Plug_dom_sf"/>
</dbReference>
<evidence type="ECO:0000256" key="4">
    <source>
        <dbReference type="ARBA" id="ARBA00022452"/>
    </source>
</evidence>
<evidence type="ECO:0000259" key="16">
    <source>
        <dbReference type="Pfam" id="PF00593"/>
    </source>
</evidence>
<dbReference type="Pfam" id="PF07715">
    <property type="entry name" value="Plug"/>
    <property type="match status" value="1"/>
</dbReference>
<dbReference type="Gene3D" id="2.170.130.10">
    <property type="entry name" value="TonB-dependent receptor, plug domain"/>
    <property type="match status" value="1"/>
</dbReference>
<evidence type="ECO:0000256" key="1">
    <source>
        <dbReference type="ARBA" id="ARBA00004571"/>
    </source>
</evidence>
<dbReference type="SUPFAM" id="SSF56935">
    <property type="entry name" value="Porins"/>
    <property type="match status" value="1"/>
</dbReference>